<sequence length="155" mass="17845">MKGLLEIYMILSQKTSLGSIRQDTFDRFADGFPVYRVPHWNLKKSKEQVAELAEKYATAEVWKRQYNFVFKNCAHFVHYCYGEETHVSILKKQLFNRTVILTNRTAAELLFGRIEVKTDGVGLHAKATAVKNTTKCLIACDTPQTWVIKPFIPTE</sequence>
<keyword evidence="2" id="KW-1185">Reference proteome</keyword>
<proteinExistence type="predicted"/>
<feature type="domain" description="LRAT" evidence="1">
    <location>
        <begin position="10"/>
        <end position="81"/>
    </location>
</feature>
<dbReference type="InterPro" id="IPR007053">
    <property type="entry name" value="LRAT_dom"/>
</dbReference>
<dbReference type="WBParaSite" id="Pan_g16896.t1">
    <property type="protein sequence ID" value="Pan_g16896.t1"/>
    <property type="gene ID" value="Pan_g16896"/>
</dbReference>
<name>A0A7E4ZTT7_PANRE</name>
<reference evidence="3" key="2">
    <citation type="submission" date="2020-10" db="UniProtKB">
        <authorList>
            <consortium name="WormBaseParasite"/>
        </authorList>
    </citation>
    <scope>IDENTIFICATION</scope>
</reference>
<dbReference type="Proteomes" id="UP000492821">
    <property type="component" value="Unassembled WGS sequence"/>
</dbReference>
<dbReference type="AlphaFoldDB" id="A0A7E4ZTT7"/>
<accession>A0A7E4ZTT7</accession>
<evidence type="ECO:0000259" key="1">
    <source>
        <dbReference type="Pfam" id="PF04970"/>
    </source>
</evidence>
<reference evidence="2" key="1">
    <citation type="journal article" date="2013" name="Genetics">
        <title>The draft genome and transcriptome of Panagrellus redivivus are shaped by the harsh demands of a free-living lifestyle.</title>
        <authorList>
            <person name="Srinivasan J."/>
            <person name="Dillman A.R."/>
            <person name="Macchietto M.G."/>
            <person name="Heikkinen L."/>
            <person name="Lakso M."/>
            <person name="Fracchia K.M."/>
            <person name="Antoshechkin I."/>
            <person name="Mortazavi A."/>
            <person name="Wong G."/>
            <person name="Sternberg P.W."/>
        </authorList>
    </citation>
    <scope>NUCLEOTIDE SEQUENCE [LARGE SCALE GENOMIC DNA]</scope>
    <source>
        <strain evidence="2">MT8872</strain>
    </source>
</reference>
<organism evidence="2 3">
    <name type="scientific">Panagrellus redivivus</name>
    <name type="common">Microworm</name>
    <dbReference type="NCBI Taxonomy" id="6233"/>
    <lineage>
        <taxon>Eukaryota</taxon>
        <taxon>Metazoa</taxon>
        <taxon>Ecdysozoa</taxon>
        <taxon>Nematoda</taxon>
        <taxon>Chromadorea</taxon>
        <taxon>Rhabditida</taxon>
        <taxon>Tylenchina</taxon>
        <taxon>Panagrolaimomorpha</taxon>
        <taxon>Panagrolaimoidea</taxon>
        <taxon>Panagrolaimidae</taxon>
        <taxon>Panagrellus</taxon>
    </lineage>
</organism>
<evidence type="ECO:0000313" key="2">
    <source>
        <dbReference type="Proteomes" id="UP000492821"/>
    </source>
</evidence>
<dbReference type="Pfam" id="PF04970">
    <property type="entry name" value="LRAT"/>
    <property type="match status" value="1"/>
</dbReference>
<evidence type="ECO:0000313" key="3">
    <source>
        <dbReference type="WBParaSite" id="Pan_g16896.t1"/>
    </source>
</evidence>
<protein>
    <submittedName>
        <fullName evidence="3">LRAT domain-containing protein</fullName>
    </submittedName>
</protein>
<dbReference type="Gene3D" id="3.90.1720.10">
    <property type="entry name" value="endopeptidase domain like (from Nostoc punctiforme)"/>
    <property type="match status" value="1"/>
</dbReference>